<evidence type="ECO:0000313" key="2">
    <source>
        <dbReference type="EMBL" id="CAD8509045.1"/>
    </source>
</evidence>
<reference evidence="2" key="1">
    <citation type="submission" date="2021-01" db="EMBL/GenBank/DDBJ databases">
        <authorList>
            <person name="Corre E."/>
            <person name="Pelletier E."/>
            <person name="Niang G."/>
            <person name="Scheremetjew M."/>
            <person name="Finn R."/>
            <person name="Kale V."/>
            <person name="Holt S."/>
            <person name="Cochrane G."/>
            <person name="Meng A."/>
            <person name="Brown T."/>
            <person name="Cohen L."/>
        </authorList>
    </citation>
    <scope>NUCLEOTIDE SEQUENCE</scope>
    <source>
        <strain evidence="2">CCMP325</strain>
    </source>
</reference>
<protein>
    <recommendedName>
        <fullName evidence="1">Cyclic nucleotide-binding domain-containing protein</fullName>
    </recommendedName>
</protein>
<dbReference type="AlphaFoldDB" id="A0A7S0NES7"/>
<gene>
    <name evidence="2" type="ORF">HPHI1048_LOCUS23981</name>
</gene>
<feature type="domain" description="Cyclic nucleotide-binding" evidence="1">
    <location>
        <begin position="181"/>
        <end position="282"/>
    </location>
</feature>
<dbReference type="SUPFAM" id="SSF51206">
    <property type="entry name" value="cAMP-binding domain-like"/>
    <property type="match status" value="2"/>
</dbReference>
<dbReference type="InterPro" id="IPR000595">
    <property type="entry name" value="cNMP-bd_dom"/>
</dbReference>
<name>A0A7S0NES7_9CRYP</name>
<dbReference type="EMBL" id="HBEO01035397">
    <property type="protein sequence ID" value="CAD8509045.1"/>
    <property type="molecule type" value="Transcribed_RNA"/>
</dbReference>
<feature type="domain" description="Cyclic nucleotide-binding" evidence="1">
    <location>
        <begin position="59"/>
        <end position="135"/>
    </location>
</feature>
<proteinExistence type="predicted"/>
<dbReference type="PANTHER" id="PTHR23011">
    <property type="entry name" value="CYCLIC NUCLEOTIDE-BINDING DOMAIN CONTAINING PROTEIN"/>
    <property type="match status" value="1"/>
</dbReference>
<accession>A0A7S0NES7</accession>
<dbReference type="Gene3D" id="2.60.120.10">
    <property type="entry name" value="Jelly Rolls"/>
    <property type="match status" value="2"/>
</dbReference>
<dbReference type="InterPro" id="IPR014710">
    <property type="entry name" value="RmlC-like_jellyroll"/>
</dbReference>
<evidence type="ECO:0000259" key="1">
    <source>
        <dbReference type="PROSITE" id="PS50042"/>
    </source>
</evidence>
<dbReference type="CDD" id="cd00038">
    <property type="entry name" value="CAP_ED"/>
    <property type="match status" value="2"/>
</dbReference>
<dbReference type="InterPro" id="IPR018490">
    <property type="entry name" value="cNMP-bd_dom_sf"/>
</dbReference>
<sequence length="282" mass="32040">MSLSRRCVARDRCDHVSQAVGKSNLGAGTAEFQIIKSLQSTQNEQRVAMLASILQRFKFFHLFSESQVQELAGVAVLTTMAEGDFLFKQDEIPDAVYVMLSGRCNLTKGESQKVSSVATEGDAVGDINHLDDRRRRNFTAQIVSNVAEVVVLRGEDLDKLYRKWQRQEERDLIQVLAEVPGFSSISHTNLQKLVFFFEKKKYSEGEIIYRQQDESQFFFVVCEGSVEVIKTVTLQRSSKVKKPHTHVKKNLEITTLSRSEFFGELEIFNDLPRTCTVSKSTK</sequence>
<dbReference type="SMART" id="SM00100">
    <property type="entry name" value="cNMP"/>
    <property type="match status" value="1"/>
</dbReference>
<dbReference type="PROSITE" id="PS50042">
    <property type="entry name" value="CNMP_BINDING_3"/>
    <property type="match status" value="2"/>
</dbReference>
<dbReference type="PANTHER" id="PTHR23011:SF28">
    <property type="entry name" value="CYCLIC NUCLEOTIDE-BINDING DOMAIN CONTAINING PROTEIN"/>
    <property type="match status" value="1"/>
</dbReference>
<dbReference type="Pfam" id="PF00027">
    <property type="entry name" value="cNMP_binding"/>
    <property type="match status" value="2"/>
</dbReference>
<organism evidence="2">
    <name type="scientific">Hanusia phi</name>
    <dbReference type="NCBI Taxonomy" id="3032"/>
    <lineage>
        <taxon>Eukaryota</taxon>
        <taxon>Cryptophyceae</taxon>
        <taxon>Pyrenomonadales</taxon>
        <taxon>Geminigeraceae</taxon>
        <taxon>Hanusia</taxon>
    </lineage>
</organism>